<organism evidence="2 3">
    <name type="scientific">Triparma laevis f. inornata</name>
    <dbReference type="NCBI Taxonomy" id="1714386"/>
    <lineage>
        <taxon>Eukaryota</taxon>
        <taxon>Sar</taxon>
        <taxon>Stramenopiles</taxon>
        <taxon>Ochrophyta</taxon>
        <taxon>Bolidophyceae</taxon>
        <taxon>Parmales</taxon>
        <taxon>Triparmaceae</taxon>
        <taxon>Triparma</taxon>
    </lineage>
</organism>
<dbReference type="Proteomes" id="UP001162640">
    <property type="component" value="Unassembled WGS sequence"/>
</dbReference>
<name>A0A9W7EYF2_9STRA</name>
<reference evidence="3" key="1">
    <citation type="journal article" date="2023" name="Commun. Biol.">
        <title>Genome analysis of Parmales, the sister group of diatoms, reveals the evolutionary specialization of diatoms from phago-mixotrophs to photoautotrophs.</title>
        <authorList>
            <person name="Ban H."/>
            <person name="Sato S."/>
            <person name="Yoshikawa S."/>
            <person name="Yamada K."/>
            <person name="Nakamura Y."/>
            <person name="Ichinomiya M."/>
            <person name="Sato N."/>
            <person name="Blanc-Mathieu R."/>
            <person name="Endo H."/>
            <person name="Kuwata A."/>
            <person name="Ogata H."/>
        </authorList>
    </citation>
    <scope>NUCLEOTIDE SEQUENCE [LARGE SCALE GENOMIC DNA]</scope>
</reference>
<evidence type="ECO:0000313" key="2">
    <source>
        <dbReference type="EMBL" id="GMH95030.1"/>
    </source>
</evidence>
<dbReference type="AlphaFoldDB" id="A0A9W7EYF2"/>
<sequence length="135" mass="14695">MATMSRDASKTSPESLNEPLLDLSTIRTRIEEEKSKLPSARAVPVVAAPLTQPSAPPSIDANHEQVNTYGVNQPTDYDILKTPKVTVSTPANAVIATGVPLHTVEMGDFPDKPPMKEGLLDFRGKGKNYRPLEMR</sequence>
<comment type="caution">
    <text evidence="2">The sequence shown here is derived from an EMBL/GenBank/DDBJ whole genome shotgun (WGS) entry which is preliminary data.</text>
</comment>
<accession>A0A9W7EYF2</accession>
<feature type="compositionally biased region" description="Basic and acidic residues" evidence="1">
    <location>
        <begin position="109"/>
        <end position="135"/>
    </location>
</feature>
<evidence type="ECO:0000256" key="1">
    <source>
        <dbReference type="SAM" id="MobiDB-lite"/>
    </source>
</evidence>
<feature type="region of interest" description="Disordered" evidence="1">
    <location>
        <begin position="104"/>
        <end position="135"/>
    </location>
</feature>
<protein>
    <submittedName>
        <fullName evidence="2">Uncharacterized protein</fullName>
    </submittedName>
</protein>
<evidence type="ECO:0000313" key="3">
    <source>
        <dbReference type="Proteomes" id="UP001162640"/>
    </source>
</evidence>
<feature type="region of interest" description="Disordered" evidence="1">
    <location>
        <begin position="1"/>
        <end position="20"/>
    </location>
</feature>
<proteinExistence type="predicted"/>
<gene>
    <name evidence="2" type="ORF">TL16_g13062</name>
</gene>
<dbReference type="EMBL" id="BLQM01000584">
    <property type="protein sequence ID" value="GMH95030.1"/>
    <property type="molecule type" value="Genomic_DNA"/>
</dbReference>